<dbReference type="GO" id="GO:0007507">
    <property type="term" value="P:heart development"/>
    <property type="evidence" value="ECO:0007669"/>
    <property type="project" value="TreeGrafter"/>
</dbReference>
<dbReference type="InterPro" id="IPR050604">
    <property type="entry name" value="PDZ-LIM_domain"/>
</dbReference>
<dbReference type="GO" id="GO:0001725">
    <property type="term" value="C:stress fiber"/>
    <property type="evidence" value="ECO:0007669"/>
    <property type="project" value="TreeGrafter"/>
</dbReference>
<evidence type="ECO:0000256" key="2">
    <source>
        <dbReference type="ARBA" id="ARBA00022490"/>
    </source>
</evidence>
<dbReference type="PANTHER" id="PTHR24214">
    <property type="entry name" value="PDZ AND LIM DOMAIN PROTEIN ZASP"/>
    <property type="match status" value="1"/>
</dbReference>
<dbReference type="CDD" id="cd09461">
    <property type="entry name" value="LIM3_Enigma_like_1"/>
    <property type="match status" value="1"/>
</dbReference>
<dbReference type="PROSITE" id="PS00478">
    <property type="entry name" value="LIM_DOMAIN_1"/>
    <property type="match status" value="1"/>
</dbReference>
<dbReference type="Pfam" id="PF00412">
    <property type="entry name" value="LIM"/>
    <property type="match status" value="3"/>
</dbReference>
<evidence type="ECO:0000259" key="8">
    <source>
        <dbReference type="PROSITE" id="PS50023"/>
    </source>
</evidence>
<proteinExistence type="predicted"/>
<gene>
    <name evidence="10" type="ORF">RI129_004595</name>
</gene>
<evidence type="ECO:0008006" key="12">
    <source>
        <dbReference type="Google" id="ProtNLM"/>
    </source>
</evidence>
<dbReference type="SMART" id="SM00132">
    <property type="entry name" value="LIM"/>
    <property type="match status" value="4"/>
</dbReference>
<dbReference type="CDD" id="cd23068">
    <property type="entry name" value="PDZ_ZASP52-like"/>
    <property type="match status" value="1"/>
</dbReference>
<dbReference type="EMBL" id="JAVRBK010000003">
    <property type="protein sequence ID" value="KAK5646131.1"/>
    <property type="molecule type" value="Genomic_DNA"/>
</dbReference>
<feature type="region of interest" description="Disordered" evidence="7">
    <location>
        <begin position="343"/>
        <end position="381"/>
    </location>
</feature>
<dbReference type="Pfam" id="PF15936">
    <property type="entry name" value="DUF4749"/>
    <property type="match status" value="1"/>
</dbReference>
<evidence type="ECO:0000313" key="10">
    <source>
        <dbReference type="EMBL" id="KAK5646131.1"/>
    </source>
</evidence>
<dbReference type="PROSITE" id="PS50106">
    <property type="entry name" value="PDZ"/>
    <property type="match status" value="1"/>
</dbReference>
<dbReference type="GO" id="GO:0003779">
    <property type="term" value="F:actin binding"/>
    <property type="evidence" value="ECO:0007669"/>
    <property type="project" value="TreeGrafter"/>
</dbReference>
<dbReference type="GO" id="GO:0061061">
    <property type="term" value="P:muscle structure development"/>
    <property type="evidence" value="ECO:0007669"/>
    <property type="project" value="TreeGrafter"/>
</dbReference>
<dbReference type="Proteomes" id="UP001329430">
    <property type="component" value="Chromosome 3"/>
</dbReference>
<feature type="compositionally biased region" description="Low complexity" evidence="7">
    <location>
        <begin position="344"/>
        <end position="360"/>
    </location>
</feature>
<keyword evidence="2" id="KW-0963">Cytoplasm</keyword>
<dbReference type="FunFam" id="2.10.110.10:FF:000020">
    <property type="entry name" value="PDZ and LIM domain protein 5"/>
    <property type="match status" value="1"/>
</dbReference>
<evidence type="ECO:0000256" key="3">
    <source>
        <dbReference type="ARBA" id="ARBA00022723"/>
    </source>
</evidence>
<dbReference type="Gene3D" id="2.30.42.10">
    <property type="match status" value="1"/>
</dbReference>
<dbReference type="InterPro" id="IPR031847">
    <property type="entry name" value="PDLI1-4/Zasp-like_mid"/>
</dbReference>
<evidence type="ECO:0000256" key="4">
    <source>
        <dbReference type="ARBA" id="ARBA00022833"/>
    </source>
</evidence>
<dbReference type="InterPro" id="IPR006643">
    <property type="entry name" value="Zasp-like_motif"/>
</dbReference>
<dbReference type="InterPro" id="IPR001781">
    <property type="entry name" value="Znf_LIM"/>
</dbReference>
<feature type="domain" description="LIM zinc-binding" evidence="8">
    <location>
        <begin position="261"/>
        <end position="322"/>
    </location>
</feature>
<dbReference type="SMART" id="SM00735">
    <property type="entry name" value="ZM"/>
    <property type="match status" value="1"/>
</dbReference>
<dbReference type="Pfam" id="PF00595">
    <property type="entry name" value="PDZ"/>
    <property type="match status" value="1"/>
</dbReference>
<keyword evidence="11" id="KW-1185">Reference proteome</keyword>
<dbReference type="InterPro" id="IPR036034">
    <property type="entry name" value="PDZ_sf"/>
</dbReference>
<comment type="caution">
    <text evidence="10">The sequence shown here is derived from an EMBL/GenBank/DDBJ whole genome shotgun (WGS) entry which is preliminary data.</text>
</comment>
<feature type="domain" description="LIM zinc-binding" evidence="8">
    <location>
        <begin position="612"/>
        <end position="671"/>
    </location>
</feature>
<dbReference type="FunFam" id="2.10.110.10:FF:000073">
    <property type="entry name" value="Uncharacterized protein, isoform Z"/>
    <property type="match status" value="1"/>
</dbReference>
<dbReference type="InterPro" id="IPR001478">
    <property type="entry name" value="PDZ"/>
</dbReference>
<sequence length="727" mass="78566">MANLICVRLNKGDAPSWGFRLQGGKDFGTPLVVQKVIGGSPAERAGLIAGDTVIKINNTDVLHLRHKDAQDVILRAGNAFDVAIQRGGSTWKPNVVPVGSISAVPSAAPLSNNISPVTHTSLAASKQDSIGSIGTGHNVSAKPYHQLNGGPKLVNKQYNSPLPIYSEQSIAETLSAQTEVLANGVLGVNFKKNEKSYDAANSEVFRMVQEADKEPKDYEPEPDTSSSGVVTAPLGIAGLKHVSAPENKPAPPTPQLPPGQNICADCERLIVGVFVRIKDKNLHVECFKCATCGSSLKNVGYYNLNNKLYCDVHAKLAARSNPPAPNLQPITIPPGSKIPSGTISAALSSHSLPSPSSLSPNTNYSAAPYQPGSSYTTPKPFSSVTSPLSPIYTPISPTSTPYTGRSGVKPGAPYRVTFDESVNDANGENKKTYYSEINITIPSQSNGIGNDKNLTPTPILITDNSQMISPRLVGEIQKVTNDIEKISFIDDDDNNEIMACTSTNKLVPKPASASVLHSTNSLLTIDQRKQDANRPSKNDSINGHNNGIGLTCCVCRSEKERGPFITALGKIWCPDHFICATPSCRRPLHDLGFVEEHGQLYCEYCFEQYLAPPCSKCNTKIKGDCLKAIGRNFHPECFNCVYCGKLFGNSPFFLEDAQPYCETDWNELFTTKCFACGFPVEAGDRWVEALSNNYHSQCFNCTMCKKNLEGQSFFAKGGRPFCKNHAR</sequence>
<organism evidence="10 11">
    <name type="scientific">Pyrocoelia pectoralis</name>
    <dbReference type="NCBI Taxonomy" id="417401"/>
    <lineage>
        <taxon>Eukaryota</taxon>
        <taxon>Metazoa</taxon>
        <taxon>Ecdysozoa</taxon>
        <taxon>Arthropoda</taxon>
        <taxon>Hexapoda</taxon>
        <taxon>Insecta</taxon>
        <taxon>Pterygota</taxon>
        <taxon>Neoptera</taxon>
        <taxon>Endopterygota</taxon>
        <taxon>Coleoptera</taxon>
        <taxon>Polyphaga</taxon>
        <taxon>Elateriformia</taxon>
        <taxon>Elateroidea</taxon>
        <taxon>Lampyridae</taxon>
        <taxon>Lampyrinae</taxon>
        <taxon>Pyrocoelia</taxon>
    </lineage>
</organism>
<dbReference type="CDD" id="cd09455">
    <property type="entry name" value="LIM1_Enigma_like_1"/>
    <property type="match status" value="1"/>
</dbReference>
<dbReference type="PROSITE" id="PS50023">
    <property type="entry name" value="LIM_DOMAIN_2"/>
    <property type="match status" value="3"/>
</dbReference>
<keyword evidence="5 6" id="KW-0440">LIM domain</keyword>
<accession>A0AAN7ZR27</accession>
<dbReference type="GO" id="GO:0030036">
    <property type="term" value="P:actin cytoskeleton organization"/>
    <property type="evidence" value="ECO:0007669"/>
    <property type="project" value="TreeGrafter"/>
</dbReference>
<dbReference type="FunFam" id="2.10.110.10:FF:000060">
    <property type="entry name" value="Uncharacterized protein, isoform Z"/>
    <property type="match status" value="1"/>
</dbReference>
<evidence type="ECO:0000259" key="9">
    <source>
        <dbReference type="PROSITE" id="PS50106"/>
    </source>
</evidence>
<feature type="domain" description="LIM zinc-binding" evidence="8">
    <location>
        <begin position="672"/>
        <end position="727"/>
    </location>
</feature>
<keyword evidence="4 6" id="KW-0862">Zinc</keyword>
<evidence type="ECO:0000256" key="6">
    <source>
        <dbReference type="PROSITE-ProRule" id="PRU00125"/>
    </source>
</evidence>
<dbReference type="GO" id="GO:0030018">
    <property type="term" value="C:Z disc"/>
    <property type="evidence" value="ECO:0007669"/>
    <property type="project" value="TreeGrafter"/>
</dbReference>
<dbReference type="FunFam" id="2.30.42.10:FF:000055">
    <property type="entry name" value="PDZ and LIM domain protein 3"/>
    <property type="match status" value="1"/>
</dbReference>
<reference evidence="10 11" key="1">
    <citation type="journal article" date="2024" name="Insects">
        <title>An Improved Chromosome-Level Genome Assembly of the Firefly Pyrocoelia pectoralis.</title>
        <authorList>
            <person name="Fu X."/>
            <person name="Meyer-Rochow V.B."/>
            <person name="Ballantyne L."/>
            <person name="Zhu X."/>
        </authorList>
    </citation>
    <scope>NUCLEOTIDE SEQUENCE [LARGE SCALE GENOMIC DNA]</scope>
    <source>
        <strain evidence="10">XCY_ONT2</strain>
    </source>
</reference>
<comment type="subcellular location">
    <subcellularLocation>
        <location evidence="1">Cytoplasm</location>
    </subcellularLocation>
</comment>
<evidence type="ECO:0000256" key="1">
    <source>
        <dbReference type="ARBA" id="ARBA00004496"/>
    </source>
</evidence>
<dbReference type="GO" id="GO:0005912">
    <property type="term" value="C:adherens junction"/>
    <property type="evidence" value="ECO:0007669"/>
    <property type="project" value="TreeGrafter"/>
</dbReference>
<dbReference type="PANTHER" id="PTHR24214:SF38">
    <property type="entry name" value="PDZ AND LIM DOMAIN PROTEIN ZASP-RELATED"/>
    <property type="match status" value="1"/>
</dbReference>
<dbReference type="SUPFAM" id="SSF57716">
    <property type="entry name" value="Glucocorticoid receptor-like (DNA-binding domain)"/>
    <property type="match status" value="4"/>
</dbReference>
<dbReference type="SUPFAM" id="SSF50156">
    <property type="entry name" value="PDZ domain-like"/>
    <property type="match status" value="1"/>
</dbReference>
<dbReference type="CDD" id="cd08368">
    <property type="entry name" value="LIM"/>
    <property type="match status" value="1"/>
</dbReference>
<feature type="domain" description="PDZ" evidence="9">
    <location>
        <begin position="6"/>
        <end position="88"/>
    </location>
</feature>
<keyword evidence="3 6" id="KW-0479">Metal-binding</keyword>
<evidence type="ECO:0000313" key="11">
    <source>
        <dbReference type="Proteomes" id="UP001329430"/>
    </source>
</evidence>
<dbReference type="GO" id="GO:0051371">
    <property type="term" value="F:muscle alpha-actinin binding"/>
    <property type="evidence" value="ECO:0007669"/>
    <property type="project" value="TreeGrafter"/>
</dbReference>
<evidence type="ECO:0000256" key="5">
    <source>
        <dbReference type="ARBA" id="ARBA00023038"/>
    </source>
</evidence>
<name>A0AAN7ZR27_9COLE</name>
<evidence type="ECO:0000256" key="7">
    <source>
        <dbReference type="SAM" id="MobiDB-lite"/>
    </source>
</evidence>
<feature type="compositionally biased region" description="Polar residues" evidence="7">
    <location>
        <begin position="361"/>
        <end position="381"/>
    </location>
</feature>
<dbReference type="FunFam" id="2.10.110.10:FF:000069">
    <property type="entry name" value="Uncharacterized protein, isoform Z"/>
    <property type="match status" value="1"/>
</dbReference>
<dbReference type="AlphaFoldDB" id="A0AAN7ZR27"/>
<dbReference type="Gene3D" id="2.10.110.10">
    <property type="entry name" value="Cysteine Rich Protein"/>
    <property type="match status" value="4"/>
</dbReference>
<protein>
    <recommendedName>
        <fullName evidence="12">Adaptor protein enigma</fullName>
    </recommendedName>
</protein>
<dbReference type="SMART" id="SM00228">
    <property type="entry name" value="PDZ"/>
    <property type="match status" value="1"/>
</dbReference>
<dbReference type="GO" id="GO:0031941">
    <property type="term" value="C:filamentous actin"/>
    <property type="evidence" value="ECO:0007669"/>
    <property type="project" value="TreeGrafter"/>
</dbReference>
<dbReference type="GO" id="GO:0046872">
    <property type="term" value="F:metal ion binding"/>
    <property type="evidence" value="ECO:0007669"/>
    <property type="project" value="UniProtKB-KW"/>
</dbReference>